<dbReference type="Proteomes" id="UP000434052">
    <property type="component" value="Unassembled WGS sequence"/>
</dbReference>
<reference evidence="2 3" key="1">
    <citation type="submission" date="2018-06" db="EMBL/GenBank/DDBJ databases">
        <title>Complete genome of Desulfovibrio marinus P48SEP.</title>
        <authorList>
            <person name="Crispim J.S."/>
            <person name="Vidigal P.M.P."/>
            <person name="Silva L.C.F."/>
            <person name="Araujo L.C."/>
            <person name="Laguardia C.N."/>
            <person name="Dias R.S."/>
            <person name="Sousa M.P."/>
            <person name="Paula S.O."/>
            <person name="Silva C."/>
        </authorList>
    </citation>
    <scope>NUCLEOTIDE SEQUENCE [LARGE SCALE GENOMIC DNA]</scope>
    <source>
        <strain evidence="2 3">P48SEP</strain>
    </source>
</reference>
<proteinExistence type="predicted"/>
<dbReference type="OrthoDB" id="5446117at2"/>
<name>A0A6P1ZPJ1_9BACT</name>
<dbReference type="EMBL" id="QMIF01000001">
    <property type="protein sequence ID" value="TVM36465.1"/>
    <property type="molecule type" value="Genomic_DNA"/>
</dbReference>
<dbReference type="AlphaFoldDB" id="A0A6P1ZPJ1"/>
<accession>A0A6P1ZPJ1</accession>
<keyword evidence="1" id="KW-1133">Transmembrane helix</keyword>
<comment type="caution">
    <text evidence="2">The sequence shown here is derived from an EMBL/GenBank/DDBJ whole genome shotgun (WGS) entry which is preliminary data.</text>
</comment>
<evidence type="ECO:0000256" key="1">
    <source>
        <dbReference type="SAM" id="Phobius"/>
    </source>
</evidence>
<protein>
    <submittedName>
        <fullName evidence="2">Uncharacterized protein</fullName>
    </submittedName>
</protein>
<sequence length="776" mass="87156">MYYQEKRQKKNMVFWSSANSQAGFSLIYMVVALTVLSALAAGVMGLTTSSNYSEVADRYAIQARYAAISGLNYISGWNENYFDLEEKTIQLTDDSGNVVSLIRFLDVKEGQEPPYINTAEILGIAAPGTPHESRYKLHARFFGADANYVGFLEEGTTNDDDNSTDLKDFDDFEVVVSDPNKEPIVKDYEKGRFTIGANQNSAFAAMTYAGNATMNFGENNCTEGECQFRYGLRAFMTVWYNKNDADGLVLTFFNGENNDWDSVGGHSTHGELIGYAGDSRYQDGGWKFLDPEMNGIQPPKIGFEIDNWGNYHPKICNDISDGNRWTTDYDYPFNAMTGGPNSGSRFDPGGHGVNGVDHLAVDLWGLDQKYMCAYREFAATTAEGAQTFDDNTHGFTSHMMDPMLAYTEDKYPGGATNYVRMYNGGVTRVGQAFRLEDLTGMRDPRLDTNQRVIAASFYVRPHGHPTGTMHAKLYNSDGGVLGATALPAGEVNNDFTSRGVATDMVFFDSNLHSDYEDTTEWRLVTFYFNADHSDFKYSPKQDLNSPYKTLADIYPSDMVVAPNHNYVIVLEYDDGSSDNAVDVAVDKSSSWPGNYVQYDESTHNWSADGTWTPIYYVHLYEQIFRFMDNVPYFDEAPPAGGGFDNYELYHHRNALRIEIDRAQNATAFGDEMRYKYNIRAWVRRCSDETIEEDCPDYVGTFFSDTRRDLNATKNPPAIDTDIFLTQAQHDAYDRVLIGFTEATGGSTQIATFGHFIVRFKRPNDSTINEVAYPGNR</sequence>
<keyword evidence="1" id="KW-0812">Transmembrane</keyword>
<organism evidence="2 3">
    <name type="scientific">Oceanidesulfovibrio marinus</name>
    <dbReference type="NCBI Taxonomy" id="370038"/>
    <lineage>
        <taxon>Bacteria</taxon>
        <taxon>Pseudomonadati</taxon>
        <taxon>Thermodesulfobacteriota</taxon>
        <taxon>Desulfovibrionia</taxon>
        <taxon>Desulfovibrionales</taxon>
        <taxon>Desulfovibrionaceae</taxon>
        <taxon>Oceanidesulfovibrio</taxon>
    </lineage>
</organism>
<evidence type="ECO:0000313" key="3">
    <source>
        <dbReference type="Proteomes" id="UP000434052"/>
    </source>
</evidence>
<dbReference type="RefSeq" id="WP_144233503.1">
    <property type="nucleotide sequence ID" value="NZ_QMIF01000001.1"/>
</dbReference>
<feature type="transmembrane region" description="Helical" evidence="1">
    <location>
        <begin position="21"/>
        <end position="46"/>
    </location>
</feature>
<gene>
    <name evidence="2" type="ORF">DQK91_00635</name>
</gene>
<evidence type="ECO:0000313" key="2">
    <source>
        <dbReference type="EMBL" id="TVM36465.1"/>
    </source>
</evidence>
<keyword evidence="1" id="KW-0472">Membrane</keyword>